<dbReference type="Gene3D" id="2.160.20.10">
    <property type="entry name" value="Single-stranded right-handed beta-helix, Pectin lyase-like"/>
    <property type="match status" value="2"/>
</dbReference>
<dbReference type="EMBL" id="AP018248">
    <property type="protein sequence ID" value="BAY96225.1"/>
    <property type="molecule type" value="Genomic_DNA"/>
</dbReference>
<name>A0A1Z4MRW0_9CYAN</name>
<evidence type="ECO:0000256" key="1">
    <source>
        <dbReference type="SAM" id="SignalP"/>
    </source>
</evidence>
<proteinExistence type="predicted"/>
<gene>
    <name evidence="3" type="ORF">NIES37_01540</name>
</gene>
<dbReference type="InterPro" id="IPR011050">
    <property type="entry name" value="Pectin_lyase_fold/virulence"/>
</dbReference>
<dbReference type="Proteomes" id="UP000218785">
    <property type="component" value="Chromosome"/>
</dbReference>
<feature type="chain" id="PRO_5012667382" evidence="1">
    <location>
        <begin position="22"/>
        <end position="730"/>
    </location>
</feature>
<dbReference type="SMART" id="SM00912">
    <property type="entry name" value="Haemagg_act"/>
    <property type="match status" value="1"/>
</dbReference>
<feature type="domain" description="Filamentous haemagglutinin FhaB/tRNA nuclease CdiA-like TPS" evidence="2">
    <location>
        <begin position="42"/>
        <end position="155"/>
    </location>
</feature>
<sequence length="730" mass="75295">MLQRNISKVQMLKLLSHLAIAGTFVIFEDPTFAQVTPDNTLGVEKSIVTSNTNNDSLRLQIEGGAIRGTNLFHSFSDFNIAEGQSLYFQNPSGITNIINRVTGGSSSSIEGTLGVSGGTANLFLLNPNGIIFGENSRLDVKGSFVATTATAIQFGNQGFFSSSTPDSPPLLTVNPSAFLFNQVAAAPIVNRSTTPLEESVRRGLKVPDSKSLLLLGGEINFAGGGVNAAGGQVDLGAVAGTGTVELSLDENRLRLTFPATLNRADISLTNGATVNTSGEGGGSIQIWGRSVFMNGGSKVAAFTQGAKSGSSLTVNASESLEVRGIVPYGNITTLSFGDGKAGDLMIETRRLSIRDGAQIISGTLGNGSAGQLTVNASESVEVAGRDSSTGSSSFLASFTGNAGQAGNLTVNTRSLIVRDGGALSTESLIASDDRKAFPRDGDSGNLTINASDSVELSKEGFIFTNTGNPRKAGNLTINTGRLLVQDGSVIGAPGTGLGKAGNITVRARSIVLSNQSQIDATNVSQGGNIILKVGDILLLRENSSISTNAGTAQAGGDGGNITFDGKFIVAIPNENSDISANAFAGNGGNIQINAQGIFGIESRGKPTDKSDITASSEQGISGAINLNQPDNSSIQNSFSQLLPNVIDTNALIANSCIARGSKRQENSFTITGSGALRNSPGDALISTYSTGDVRGVESTSRPWKKGEPIIEPQGLYRLPDGQLLLSRACS</sequence>
<evidence type="ECO:0000259" key="2">
    <source>
        <dbReference type="SMART" id="SM00912"/>
    </source>
</evidence>
<keyword evidence="4" id="KW-1185">Reference proteome</keyword>
<dbReference type="InterPro" id="IPR012334">
    <property type="entry name" value="Pectin_lyas_fold"/>
</dbReference>
<feature type="signal peptide" evidence="1">
    <location>
        <begin position="1"/>
        <end position="21"/>
    </location>
</feature>
<evidence type="ECO:0000313" key="4">
    <source>
        <dbReference type="Proteomes" id="UP000218785"/>
    </source>
</evidence>
<dbReference type="KEGG" id="ttq:NIES37_01540"/>
<accession>A0A1Z4MRW0</accession>
<reference evidence="3 4" key="1">
    <citation type="submission" date="2017-06" db="EMBL/GenBank/DDBJ databases">
        <title>Genome sequencing of cyanobaciteial culture collection at National Institute for Environmental Studies (NIES).</title>
        <authorList>
            <person name="Hirose Y."/>
            <person name="Shimura Y."/>
            <person name="Fujisawa T."/>
            <person name="Nakamura Y."/>
            <person name="Kawachi M."/>
        </authorList>
    </citation>
    <scope>NUCLEOTIDE SEQUENCE [LARGE SCALE GENOMIC DNA]</scope>
    <source>
        <strain evidence="3 4">NIES-37</strain>
    </source>
</reference>
<keyword evidence="1" id="KW-0732">Signal</keyword>
<dbReference type="Pfam" id="PF05860">
    <property type="entry name" value="TPS"/>
    <property type="match status" value="1"/>
</dbReference>
<dbReference type="AlphaFoldDB" id="A0A1Z4MRW0"/>
<protein>
    <submittedName>
        <fullName evidence="3">Filamentous hemagglutinin outer membrane protein</fullName>
    </submittedName>
</protein>
<dbReference type="InterPro" id="IPR008638">
    <property type="entry name" value="FhaB/CdiA-like_TPS"/>
</dbReference>
<dbReference type="SUPFAM" id="SSF51126">
    <property type="entry name" value="Pectin lyase-like"/>
    <property type="match status" value="2"/>
</dbReference>
<dbReference type="NCBIfam" id="TIGR01901">
    <property type="entry name" value="adhes_NPXG"/>
    <property type="match status" value="1"/>
</dbReference>
<evidence type="ECO:0000313" key="3">
    <source>
        <dbReference type="EMBL" id="BAY96225.1"/>
    </source>
</evidence>
<organism evidence="3 4">
    <name type="scientific">Tolypothrix tenuis PCC 7101</name>
    <dbReference type="NCBI Taxonomy" id="231146"/>
    <lineage>
        <taxon>Bacteria</taxon>
        <taxon>Bacillati</taxon>
        <taxon>Cyanobacteriota</taxon>
        <taxon>Cyanophyceae</taxon>
        <taxon>Nostocales</taxon>
        <taxon>Tolypothrichaceae</taxon>
        <taxon>Tolypothrix</taxon>
    </lineage>
</organism>